<dbReference type="EMBL" id="WIXE01007365">
    <property type="protein sequence ID" value="KAK5980472.1"/>
    <property type="molecule type" value="Genomic_DNA"/>
</dbReference>
<feature type="compositionally biased region" description="Polar residues" evidence="1">
    <location>
        <begin position="459"/>
        <end position="469"/>
    </location>
</feature>
<evidence type="ECO:0000313" key="3">
    <source>
        <dbReference type="Proteomes" id="UP001331761"/>
    </source>
</evidence>
<dbReference type="InterPro" id="IPR024855">
    <property type="entry name" value="UNC79"/>
</dbReference>
<protein>
    <recommendedName>
        <fullName evidence="4">Uncoordinated protein 79</fullName>
    </recommendedName>
</protein>
<reference evidence="2 3" key="1">
    <citation type="submission" date="2019-10" db="EMBL/GenBank/DDBJ databases">
        <title>Assembly and Annotation for the nematode Trichostrongylus colubriformis.</title>
        <authorList>
            <person name="Martin J."/>
        </authorList>
    </citation>
    <scope>NUCLEOTIDE SEQUENCE [LARGE SCALE GENOMIC DNA]</scope>
    <source>
        <strain evidence="2">G859</strain>
        <tissue evidence="2">Whole worm</tissue>
    </source>
</reference>
<dbReference type="Pfam" id="PF14776">
    <property type="entry name" value="UNC-79"/>
    <property type="match status" value="1"/>
</dbReference>
<gene>
    <name evidence="2" type="ORF">GCK32_006028</name>
</gene>
<feature type="region of interest" description="Disordered" evidence="1">
    <location>
        <begin position="453"/>
        <end position="488"/>
    </location>
</feature>
<proteinExistence type="predicted"/>
<accession>A0AAN8FTD8</accession>
<name>A0AAN8FTD8_TRICO</name>
<dbReference type="AlphaFoldDB" id="A0AAN8FTD8"/>
<feature type="compositionally biased region" description="Polar residues" evidence="1">
    <location>
        <begin position="477"/>
        <end position="488"/>
    </location>
</feature>
<evidence type="ECO:0008006" key="4">
    <source>
        <dbReference type="Google" id="ProtNLM"/>
    </source>
</evidence>
<feature type="non-terminal residue" evidence="2">
    <location>
        <position position="1218"/>
    </location>
</feature>
<sequence>MRILTQPMQASSATCQNKDCQSQSRLAVGICFSHECTRTHNFVPMRLCQECLTILHNNCESPHLVQRGSGCVWGQPVMWGTVESIVKLLRETAQFEGTEGEGKRPKWLRQLEGGHSLGKEIDTMADERRMLSRFGVWMMAALCPPNANADQKAISYIMNNVFQWFATTALLPNDSMGASLEQLKTDFVCDWINMAIRIHYEVFIEALSPGQEEEGRHFEQTKEGLARLLALMPYDVISLETWSRVMPEWLQLIYEKCNEEQQNDLKILLCKIFEPDLCPLPFETVMVFEFVSTRLGGKDYQELFNALQWLHLLSRLEISIPLEMLLEKFSLALSGLTAMEIPRLGQNDLEDDDVSIHIVIIDILVLQLRLNEIAVHEQSLITEKLFSCVSLLLSVPLRTTPHECKNPELDGFADCSACQQAAFLHQMIMNMTENVSPKQEMAITATEDEPVDNYDAASPGTSHPSTVLSPMTAPGSKGTSPATTSAPTGFSEGGLCFQTATVEQTGDDEFVGILPSEEVEVAMAEATTLTETDVGRETCQVVTSSLVEGIKGSTPSREQLPKVPPDDFWTTSVGRFRFSIEQLPPQLKMIHALLVNLEYAEDPDVENFIMHTLKLLCLHCGSLSNARREHRGFLIWIQESMMVPKLWARLRSDFVQVGELASLLLLHCISFPSGEEAFWRVVNKDFASPDWKSRFDAVGKAYVMAHVTKMAPVKGNKVLQTALSALFYHFVTSLHDPNPAVAQRAIIALRALPTQTLKMMCFCFESQFDSCITDRPLIINTIRLLTTQLPDENMLTFDFFIQRFETLVLESQLTSQSEDSLFVQDLMHTDPMSEIYQRKVNKAKKAIEEASTAKSIAKYLKEYNALKHQLCYQPSDPSADSDAVSPSVTSPTYSAGPYGTRLREFTDEESNLCLLFNRVVDIENPERHTVYLVISLFVSFLSNKNSTPTDEKANAKKQSLLFRHFNTLLGFSNTEKCFTIPPARLRKSVVCNAFLSGLPEILDCNLCIGNQLLPTVVQLLLHLPSPQKLASDQHQNNYSLRLLSQHCRHLWLNSLILILYKYRFDQVPISDGIMRLINIVSKTLQAQAHVCCETDQPTDIATWDDISDEESDSPKGLIRPESLTVTTIQEHEGEVTLHPTIVEPRPIRKRSEAIRRKEPRKQRKPATNVELRCDHCNESLTSFDEETISLCLIAVETFLHREPVMAAPILFSLLHTVT</sequence>
<keyword evidence="3" id="KW-1185">Reference proteome</keyword>
<evidence type="ECO:0000313" key="2">
    <source>
        <dbReference type="EMBL" id="KAK5980472.1"/>
    </source>
</evidence>
<dbReference type="PANTHER" id="PTHR21696:SF2">
    <property type="entry name" value="PROTEIN UNC-79 HOMOLOG"/>
    <property type="match status" value="1"/>
</dbReference>
<dbReference type="Proteomes" id="UP001331761">
    <property type="component" value="Unassembled WGS sequence"/>
</dbReference>
<organism evidence="2 3">
    <name type="scientific">Trichostrongylus colubriformis</name>
    <name type="common">Black scour worm</name>
    <dbReference type="NCBI Taxonomy" id="6319"/>
    <lineage>
        <taxon>Eukaryota</taxon>
        <taxon>Metazoa</taxon>
        <taxon>Ecdysozoa</taxon>
        <taxon>Nematoda</taxon>
        <taxon>Chromadorea</taxon>
        <taxon>Rhabditida</taxon>
        <taxon>Rhabditina</taxon>
        <taxon>Rhabditomorpha</taxon>
        <taxon>Strongyloidea</taxon>
        <taxon>Trichostrongylidae</taxon>
        <taxon>Trichostrongylus</taxon>
    </lineage>
</organism>
<evidence type="ECO:0000256" key="1">
    <source>
        <dbReference type="SAM" id="MobiDB-lite"/>
    </source>
</evidence>
<dbReference type="PANTHER" id="PTHR21696">
    <property type="entry name" value="PROTEIN UNC-79 HOMOLOG"/>
    <property type="match status" value="1"/>
</dbReference>
<comment type="caution">
    <text evidence="2">The sequence shown here is derived from an EMBL/GenBank/DDBJ whole genome shotgun (WGS) entry which is preliminary data.</text>
</comment>